<evidence type="ECO:0000313" key="10">
    <source>
        <dbReference type="Proteomes" id="UP000799764"/>
    </source>
</evidence>
<feature type="region of interest" description="Disordered" evidence="5">
    <location>
        <begin position="477"/>
        <end position="512"/>
    </location>
</feature>
<dbReference type="EMBL" id="MU001496">
    <property type="protein sequence ID" value="KAF2447701.1"/>
    <property type="molecule type" value="Genomic_DNA"/>
</dbReference>
<dbReference type="InterPro" id="IPR032817">
    <property type="entry name" value="Mon2_C"/>
</dbReference>
<dbReference type="Pfam" id="PF16213">
    <property type="entry name" value="DCB"/>
    <property type="match status" value="1"/>
</dbReference>
<comment type="caution">
    <text evidence="9">The sequence shown here is derived from an EMBL/GenBank/DDBJ whole genome shotgun (WGS) entry which is preliminary data.</text>
</comment>
<keyword evidence="4" id="KW-0175">Coiled coil</keyword>
<feature type="region of interest" description="Disordered" evidence="5">
    <location>
        <begin position="759"/>
        <end position="780"/>
    </location>
</feature>
<dbReference type="GO" id="GO:0015031">
    <property type="term" value="P:protein transport"/>
    <property type="evidence" value="ECO:0007669"/>
    <property type="project" value="UniProtKB-KW"/>
</dbReference>
<feature type="domain" description="Mon2/Sec7/BIG1-like dimerisation and cyclophilin-binding" evidence="8">
    <location>
        <begin position="4"/>
        <end position="175"/>
    </location>
</feature>
<keyword evidence="10" id="KW-1185">Reference proteome</keyword>
<feature type="compositionally biased region" description="Polar residues" evidence="5">
    <location>
        <begin position="759"/>
        <end position="774"/>
    </location>
</feature>
<feature type="domain" description="Mon2 C-terminal" evidence="7">
    <location>
        <begin position="987"/>
        <end position="1125"/>
    </location>
</feature>
<feature type="coiled-coil region" evidence="4">
    <location>
        <begin position="7"/>
        <end position="41"/>
    </location>
</feature>
<accession>A0A9P4PRS7</accession>
<evidence type="ECO:0000256" key="1">
    <source>
        <dbReference type="ARBA" id="ARBA00008144"/>
    </source>
</evidence>
<evidence type="ECO:0000313" key="9">
    <source>
        <dbReference type="EMBL" id="KAF2447701.1"/>
    </source>
</evidence>
<dbReference type="SUPFAM" id="SSF48371">
    <property type="entry name" value="ARM repeat"/>
    <property type="match status" value="1"/>
</dbReference>
<dbReference type="InterPro" id="IPR032691">
    <property type="entry name" value="Mon2/Sec7/BIG1-like_HUS"/>
</dbReference>
<evidence type="ECO:0008006" key="11">
    <source>
        <dbReference type="Google" id="ProtNLM"/>
    </source>
</evidence>
<evidence type="ECO:0000259" key="8">
    <source>
        <dbReference type="Pfam" id="PF16213"/>
    </source>
</evidence>
<proteinExistence type="inferred from homology"/>
<feature type="domain" description="Mon2/Sec7/BIG1-like HUS" evidence="6">
    <location>
        <begin position="200"/>
        <end position="354"/>
    </location>
</feature>
<evidence type="ECO:0000256" key="4">
    <source>
        <dbReference type="SAM" id="Coils"/>
    </source>
</evidence>
<dbReference type="InterPro" id="IPR016024">
    <property type="entry name" value="ARM-type_fold"/>
</dbReference>
<evidence type="ECO:0000259" key="7">
    <source>
        <dbReference type="Pfam" id="PF16206"/>
    </source>
</evidence>
<reference evidence="9" key="1">
    <citation type="journal article" date="2020" name="Stud. Mycol.">
        <title>101 Dothideomycetes genomes: a test case for predicting lifestyles and emergence of pathogens.</title>
        <authorList>
            <person name="Haridas S."/>
            <person name="Albert R."/>
            <person name="Binder M."/>
            <person name="Bloem J."/>
            <person name="Labutti K."/>
            <person name="Salamov A."/>
            <person name="Andreopoulos B."/>
            <person name="Baker S."/>
            <person name="Barry K."/>
            <person name="Bills G."/>
            <person name="Bluhm B."/>
            <person name="Cannon C."/>
            <person name="Castanera R."/>
            <person name="Culley D."/>
            <person name="Daum C."/>
            <person name="Ezra D."/>
            <person name="Gonzalez J."/>
            <person name="Henrissat B."/>
            <person name="Kuo A."/>
            <person name="Liang C."/>
            <person name="Lipzen A."/>
            <person name="Lutzoni F."/>
            <person name="Magnuson J."/>
            <person name="Mondo S."/>
            <person name="Nolan M."/>
            <person name="Ohm R."/>
            <person name="Pangilinan J."/>
            <person name="Park H.-J."/>
            <person name="Ramirez L."/>
            <person name="Alfaro M."/>
            <person name="Sun H."/>
            <person name="Tritt A."/>
            <person name="Yoshinaga Y."/>
            <person name="Zwiers L.-H."/>
            <person name="Turgeon B."/>
            <person name="Goodwin S."/>
            <person name="Spatafora J."/>
            <person name="Crous P."/>
            <person name="Grigoriev I."/>
        </authorList>
    </citation>
    <scope>NUCLEOTIDE SEQUENCE</scope>
    <source>
        <strain evidence="9">CBS 690.94</strain>
    </source>
</reference>
<protein>
    <recommendedName>
        <fullName evidence="11">Endosomal peripheral membrane protein</fullName>
    </recommendedName>
</protein>
<evidence type="ECO:0000256" key="3">
    <source>
        <dbReference type="ARBA" id="ARBA00022927"/>
    </source>
</evidence>
<dbReference type="OrthoDB" id="294853at2759"/>
<organism evidence="9 10">
    <name type="scientific">Karstenula rhodostoma CBS 690.94</name>
    <dbReference type="NCBI Taxonomy" id="1392251"/>
    <lineage>
        <taxon>Eukaryota</taxon>
        <taxon>Fungi</taxon>
        <taxon>Dikarya</taxon>
        <taxon>Ascomycota</taxon>
        <taxon>Pezizomycotina</taxon>
        <taxon>Dothideomycetes</taxon>
        <taxon>Pleosporomycetidae</taxon>
        <taxon>Pleosporales</taxon>
        <taxon>Massarineae</taxon>
        <taxon>Didymosphaeriaceae</taxon>
        <taxon>Karstenula</taxon>
    </lineage>
</organism>
<keyword evidence="2" id="KW-0813">Transport</keyword>
<gene>
    <name evidence="9" type="ORF">P171DRAFT_382759</name>
</gene>
<keyword evidence="3" id="KW-0653">Protein transport</keyword>
<sequence>MTAQILAAELGNLIQDSKRKNAELKNAAEKALQDLKSLSVTSEAQLSADLSRRPHFISPFLIACNTRNAKFGSTAISCLQRLSVSKALPRERLTEILDALKDCVTLSHDVQLKILQILPSLVQNYPTEVRGDALATVLQICSALQNAKNFAVSNTAAATLQQLVIAVFDRVATEDDKSLEIPAVTDVPADDGTISIRPAAHDALKVFNDLNLLLTGEKTTFVRFSPLPSTTTLEVIEAILSNHAKIMATHAEQTRVLRSLLMPTIIRSLSDRLSFPITLRIIRILNLLIRNHLTLMPSECEIALGLLNHMLDPEASSSWKRALCLEVFRGIYSDSRLLLQIYSHFDEQEGKKNIFGDNLASFVRLATEKPAVIGLGPQSSLPVNRNDGKNSASNQAVAEAGALAGVIGGHANENNGSNHPAGISTQWSNLKTPCIEHLDKAEPPPMPETYIYSLVLTCITNVSESLAKFVLPLTVHHETKSKRKTRPEENATPGGEPAHPPSSRKLSRTQSFRKKTIPVNPLSLEEHPAYAYIQTSATLVAECWPAILATCSTFLNAALDADYYRALVRAIQKVTQVAGLLVLPTPRDAFLTTLAKAAVPSSMVMANVASPKSPPAEQTGSKGLLNVDSLVNQAASALDKNRRPSYEASHLPTLGARNLLCLRALLNLAIALGPTLRSAWSIVFETLQVADLVMAYSNQGGQRTPVSGARTEADVSEKIETETSAVQSAARRLFESTADFPNESFVEVLQALCGLIQTSSDNTPSGEQTPSNTGRPKVLHQRRLGSVSGMTLSTDANSRDSAFALNKIGELAGLNEERLASYPPDDSGWDVLVTELVHYSANHRNATQSRLLAADILCRTVKDIAQSSIPDEEREEVQVRILSALETQISSLREDDNGDGSFADADVRIHQIALAALKSVIEQCGESLIAGWVSVFDSLSSVYSATSSSESDNTASAKLVSIPEVVEVISKTLARTAFGTVQLICSDFLAAVPDTSLSTLLELLLKFSCQQEDLNMSLTAVTFFWNVSDFLHARSDLSQLPSLASATTNGDDVRQTIKTKSKEGIASALWLQVLVDLSTITTDRRAELRNSAIHTIQRIFENYVDQLSPDAWMLCLRSVLFGMVNANLSVQNRIRTDPPATDDEIAAWNDTTKTVLHSISKSISMYMDKVGDASSLGHAWADLLDLLQQYFDCGSHALGASVFTIITEVLSRVGNAQTVGIVPLRKTATVWKSYFERRELWHNNPEDNQQAFITYAAAFKAIYRLADKFLKSEDLIQMLRNLEACVVASDEIPYSSDVDNMTTLQTQVIECFSLVHTESEGLPEHLLRTLSSFGTLPYLRNMEQRGPTFVALAKASMALLHTIVTKHVSDNEIYTNGALLAVLTSLEKPIREKYLWHREGKSPTLWQKATLTAVAVLETTLSHIKELEGEALRPIWTQIVAIINGVIRAQLSTYPFTLQKDESFDISTFTQLRSLITIPLGSPSLPDALRRTHARNLFETSLLHAPFDGEIPDLASSPLQNLYEVRLGRTDSPTCTFRPNMTYTTLTELFALVAHHDGIAEERPARVKLAQAAAPYLILRCALPLRAYIADHPLRGRMPQPESQRQELIFVLRELRRLESEPASIPDAKGVKSQFGKHLHRLYPLIVRALEVSRGDGEVFGCLAKLMERVGGEFGVDSE</sequence>
<dbReference type="Pfam" id="PF16206">
    <property type="entry name" value="Mon2_C"/>
    <property type="match status" value="1"/>
</dbReference>
<dbReference type="PANTHER" id="PTHR10663">
    <property type="entry name" value="GUANYL-NUCLEOTIDE EXCHANGE FACTOR"/>
    <property type="match status" value="1"/>
</dbReference>
<dbReference type="GO" id="GO:0005794">
    <property type="term" value="C:Golgi apparatus"/>
    <property type="evidence" value="ECO:0007669"/>
    <property type="project" value="UniProtKB-ARBA"/>
</dbReference>
<evidence type="ECO:0000256" key="5">
    <source>
        <dbReference type="SAM" id="MobiDB-lite"/>
    </source>
</evidence>
<dbReference type="PANTHER" id="PTHR10663:SF333">
    <property type="entry name" value="PROTEIN MON2 HOMOLOG"/>
    <property type="match status" value="1"/>
</dbReference>
<comment type="similarity">
    <text evidence="1">Belongs to the MON2 family.</text>
</comment>
<evidence type="ECO:0000259" key="6">
    <source>
        <dbReference type="Pfam" id="PF12783"/>
    </source>
</evidence>
<dbReference type="InterPro" id="IPR032629">
    <property type="entry name" value="DCB_dom"/>
</dbReference>
<evidence type="ECO:0000256" key="2">
    <source>
        <dbReference type="ARBA" id="ARBA00022448"/>
    </source>
</evidence>
<name>A0A9P4PRS7_9PLEO</name>
<dbReference type="Proteomes" id="UP000799764">
    <property type="component" value="Unassembled WGS sequence"/>
</dbReference>
<dbReference type="Pfam" id="PF12783">
    <property type="entry name" value="Sec7-like_HUS"/>
    <property type="match status" value="1"/>
</dbReference>